<dbReference type="PROSITE" id="PS51007">
    <property type="entry name" value="CYTC"/>
    <property type="match status" value="1"/>
</dbReference>
<dbReference type="InterPro" id="IPR009056">
    <property type="entry name" value="Cyt_c-like_dom"/>
</dbReference>
<evidence type="ECO:0000256" key="5">
    <source>
        <dbReference type="SAM" id="Phobius"/>
    </source>
</evidence>
<keyword evidence="8" id="KW-1185">Reference proteome</keyword>
<evidence type="ECO:0000313" key="8">
    <source>
        <dbReference type="Proteomes" id="UP001365846"/>
    </source>
</evidence>
<keyword evidence="5" id="KW-1133">Transmembrane helix</keyword>
<evidence type="ECO:0000256" key="1">
    <source>
        <dbReference type="ARBA" id="ARBA00022617"/>
    </source>
</evidence>
<dbReference type="Pfam" id="PF13442">
    <property type="entry name" value="Cytochrome_CBB3"/>
    <property type="match status" value="1"/>
</dbReference>
<keyword evidence="2 4" id="KW-0479">Metal-binding</keyword>
<feature type="domain" description="Cytochrome c" evidence="6">
    <location>
        <begin position="114"/>
        <end position="204"/>
    </location>
</feature>
<protein>
    <submittedName>
        <fullName evidence="7">C-type cytochrome</fullName>
    </submittedName>
</protein>
<keyword evidence="5" id="KW-0812">Transmembrane</keyword>
<keyword evidence="5" id="KW-0472">Membrane</keyword>
<dbReference type="RefSeq" id="WP_340360150.1">
    <property type="nucleotide sequence ID" value="NZ_JBBKZU010000015.1"/>
</dbReference>
<keyword evidence="1 4" id="KW-0349">Heme</keyword>
<keyword evidence="3 4" id="KW-0408">Iron</keyword>
<reference evidence="7 8" key="1">
    <citation type="submission" date="2024-03" db="EMBL/GenBank/DDBJ databases">
        <title>Novel species of the genus Variovorax.</title>
        <authorList>
            <person name="Liu Q."/>
            <person name="Xin Y.-H."/>
        </authorList>
    </citation>
    <scope>NUCLEOTIDE SEQUENCE [LARGE SCALE GENOMIC DNA]</scope>
    <source>
        <strain evidence="7 8">KACC 18899</strain>
    </source>
</reference>
<organism evidence="7 8">
    <name type="scientific">Variovorax ureilyticus</name>
    <dbReference type="NCBI Taxonomy" id="1836198"/>
    <lineage>
        <taxon>Bacteria</taxon>
        <taxon>Pseudomonadati</taxon>
        <taxon>Pseudomonadota</taxon>
        <taxon>Betaproteobacteria</taxon>
        <taxon>Burkholderiales</taxon>
        <taxon>Comamonadaceae</taxon>
        <taxon>Variovorax</taxon>
    </lineage>
</organism>
<feature type="transmembrane region" description="Helical" evidence="5">
    <location>
        <begin position="48"/>
        <end position="68"/>
    </location>
</feature>
<dbReference type="SUPFAM" id="SSF46626">
    <property type="entry name" value="Cytochrome c"/>
    <property type="match status" value="1"/>
</dbReference>
<proteinExistence type="predicted"/>
<evidence type="ECO:0000256" key="4">
    <source>
        <dbReference type="PROSITE-ProRule" id="PRU00433"/>
    </source>
</evidence>
<sequence length="370" mass="39707">MLQGTQEGLLRLLAWIGLAGTSHGQPAWPWPLRLSGENLPIDLGQARRLALGLGFLVTAGVAIVLACVWRRPRRYLLATVPLLLIVAPWPAAQVVLVPAYPTSFHRSPTGFSASSIALGQALYAHHCAGCHGDDGRGQTPIAASLSVWPPDLAGPLLWRRADGDLLWHVRHGMKDRQGTMTMPAFSPLRDEDGWALIDFMKAQGAGQSLRARGVWIRPIGLPNAEVHCEGREPRALSSWRGQRIRIVAASMGGAPVTEDPRMTTVLLRPGHDDTGRQQAECVIESRDAWKAFALIAGTDQLAGTQLLADRDGWLRALGAPGSGGWSEDDLLCRSDTAAAASSTPPADGLGALVVRMDAEPVRFLKGGFVH</sequence>
<dbReference type="Proteomes" id="UP001365846">
    <property type="component" value="Unassembled WGS sequence"/>
</dbReference>
<evidence type="ECO:0000313" key="7">
    <source>
        <dbReference type="EMBL" id="MEJ8814822.1"/>
    </source>
</evidence>
<dbReference type="EMBL" id="JBBKZU010000015">
    <property type="protein sequence ID" value="MEJ8814822.1"/>
    <property type="molecule type" value="Genomic_DNA"/>
</dbReference>
<feature type="transmembrane region" description="Helical" evidence="5">
    <location>
        <begin position="75"/>
        <end position="100"/>
    </location>
</feature>
<gene>
    <name evidence="7" type="ORF">WKW77_27370</name>
</gene>
<dbReference type="Gene3D" id="1.10.760.10">
    <property type="entry name" value="Cytochrome c-like domain"/>
    <property type="match status" value="1"/>
</dbReference>
<evidence type="ECO:0000259" key="6">
    <source>
        <dbReference type="PROSITE" id="PS51007"/>
    </source>
</evidence>
<comment type="caution">
    <text evidence="7">The sequence shown here is derived from an EMBL/GenBank/DDBJ whole genome shotgun (WGS) entry which is preliminary data.</text>
</comment>
<evidence type="ECO:0000256" key="3">
    <source>
        <dbReference type="ARBA" id="ARBA00023004"/>
    </source>
</evidence>
<name>A0ABU8VMD2_9BURK</name>
<dbReference type="InterPro" id="IPR036909">
    <property type="entry name" value="Cyt_c-like_dom_sf"/>
</dbReference>
<evidence type="ECO:0000256" key="2">
    <source>
        <dbReference type="ARBA" id="ARBA00022723"/>
    </source>
</evidence>
<accession>A0ABU8VMD2</accession>